<dbReference type="CDD" id="cd13844">
    <property type="entry name" value="CuRO_1_BOD_CotA_like"/>
    <property type="match status" value="1"/>
</dbReference>
<protein>
    <recommendedName>
        <fullName evidence="4">Plastocyanin-like domain-containing protein</fullName>
    </recommendedName>
</protein>
<dbReference type="GO" id="GO:0016491">
    <property type="term" value="F:oxidoreductase activity"/>
    <property type="evidence" value="ECO:0007669"/>
    <property type="project" value="InterPro"/>
</dbReference>
<dbReference type="AlphaFoldDB" id="A0A2R6WVN8"/>
<dbReference type="EMBL" id="KZ772726">
    <property type="protein sequence ID" value="PTQ37900.1"/>
    <property type="molecule type" value="Genomic_DNA"/>
</dbReference>
<feature type="chain" id="PRO_5015326529" description="Plastocyanin-like domain-containing protein" evidence="3">
    <location>
        <begin position="40"/>
        <end position="616"/>
    </location>
</feature>
<comment type="similarity">
    <text evidence="1">Belongs to the multicopper oxidase family.</text>
</comment>
<evidence type="ECO:0000256" key="2">
    <source>
        <dbReference type="SAM" id="MobiDB-lite"/>
    </source>
</evidence>
<feature type="signal peptide" evidence="3">
    <location>
        <begin position="1"/>
        <end position="39"/>
    </location>
</feature>
<name>A0A2R6WVN8_MARPO</name>
<dbReference type="InterPro" id="IPR045087">
    <property type="entry name" value="Cu-oxidase_fam"/>
</dbReference>
<dbReference type="SUPFAM" id="SSF49503">
    <property type="entry name" value="Cupredoxins"/>
    <property type="match status" value="3"/>
</dbReference>
<organism evidence="5 6">
    <name type="scientific">Marchantia polymorpha</name>
    <name type="common">Common liverwort</name>
    <name type="synonym">Marchantia aquatica</name>
    <dbReference type="NCBI Taxonomy" id="3197"/>
    <lineage>
        <taxon>Eukaryota</taxon>
        <taxon>Viridiplantae</taxon>
        <taxon>Streptophyta</taxon>
        <taxon>Embryophyta</taxon>
        <taxon>Marchantiophyta</taxon>
        <taxon>Marchantiopsida</taxon>
        <taxon>Marchantiidae</taxon>
        <taxon>Marchantiales</taxon>
        <taxon>Marchantiaceae</taxon>
        <taxon>Marchantia</taxon>
    </lineage>
</organism>
<evidence type="ECO:0000313" key="6">
    <source>
        <dbReference type="Proteomes" id="UP000244005"/>
    </source>
</evidence>
<evidence type="ECO:0000259" key="4">
    <source>
        <dbReference type="Pfam" id="PF07731"/>
    </source>
</evidence>
<dbReference type="InterPro" id="IPR008972">
    <property type="entry name" value="Cupredoxin"/>
</dbReference>
<dbReference type="Proteomes" id="UP000244005">
    <property type="component" value="Unassembled WGS sequence"/>
</dbReference>
<dbReference type="OrthoDB" id="262547at2759"/>
<feature type="domain" description="Plastocyanin-like" evidence="4">
    <location>
        <begin position="454"/>
        <end position="583"/>
    </location>
</feature>
<keyword evidence="6" id="KW-1185">Reference proteome</keyword>
<dbReference type="Gene3D" id="2.60.40.420">
    <property type="entry name" value="Cupredoxins - blue copper proteins"/>
    <property type="match status" value="3"/>
</dbReference>
<evidence type="ECO:0000256" key="3">
    <source>
        <dbReference type="SAM" id="SignalP"/>
    </source>
</evidence>
<gene>
    <name evidence="5" type="ORF">MARPO_0054s0017</name>
</gene>
<keyword evidence="3" id="KW-0732">Signal</keyword>
<sequence length="616" mass="68154">MEAKCRRHDSRSHPGLGHQSSLHIAILIGLLNVALDVRAEPVLNESVCLHMSVSPALTPYIQELPRLPSIDISTGVQVTLGVYKVSRSVHPELPNTTFYCYGTSGETASCPGPNLEAKKDVTSYVRFENHLTDESHLFVVDPTLRQAKPPRGGIPLITHLHGAETEPKYDGHAEAWYTAAGDTGPAFVTRDREFLNQQPETLLWYHDHTLGYTRLNIVAGLLGLYFIRSAHEPPNLPSGEFEIPLVIQDKQFLPDGSINFPTKSFNLSVSSAPNWCPSYMGDVILVNGKAWPFLNVVRGLYRFRILNAASARTFRLMFSDSRVKIVQIGTDGGYVWTPVELADIYCPPAYRLDLLVDFSAIPVGSTIFLNNSYMESLATNNPTTARLVMKLNVVEGLPAQNVSIPTSLGPAPNLTEVISQAAYRQLTLSTQSEPYLREMLNLRVWSDPATEMPQLYSHEIWDIVNLNGLGSHIIHLHLVNFLLLEWQPVDVLKASRGLCSLSKPFGEPDSCFTEAPTPAESIGWKDTIAVTPLHSLKVLVPFFPRSGGSYNFDATAFPGYVWHCHKIDHEDHDMMRPLVIQPASSSLKRNRARIYKSRHGDISSSDPAGGADSASS</sequence>
<accession>A0A2R6WVN8</accession>
<evidence type="ECO:0000256" key="1">
    <source>
        <dbReference type="ARBA" id="ARBA00010609"/>
    </source>
</evidence>
<reference evidence="6" key="1">
    <citation type="journal article" date="2017" name="Cell">
        <title>Insights into land plant evolution garnered from the Marchantia polymorpha genome.</title>
        <authorList>
            <person name="Bowman J.L."/>
            <person name="Kohchi T."/>
            <person name="Yamato K.T."/>
            <person name="Jenkins J."/>
            <person name="Shu S."/>
            <person name="Ishizaki K."/>
            <person name="Yamaoka S."/>
            <person name="Nishihama R."/>
            <person name="Nakamura Y."/>
            <person name="Berger F."/>
            <person name="Adam C."/>
            <person name="Aki S.S."/>
            <person name="Althoff F."/>
            <person name="Araki T."/>
            <person name="Arteaga-Vazquez M.A."/>
            <person name="Balasubrmanian S."/>
            <person name="Barry K."/>
            <person name="Bauer D."/>
            <person name="Boehm C.R."/>
            <person name="Briginshaw L."/>
            <person name="Caballero-Perez J."/>
            <person name="Catarino B."/>
            <person name="Chen F."/>
            <person name="Chiyoda S."/>
            <person name="Chovatia M."/>
            <person name="Davies K.M."/>
            <person name="Delmans M."/>
            <person name="Demura T."/>
            <person name="Dierschke T."/>
            <person name="Dolan L."/>
            <person name="Dorantes-Acosta A.E."/>
            <person name="Eklund D.M."/>
            <person name="Florent S.N."/>
            <person name="Flores-Sandoval E."/>
            <person name="Fujiyama A."/>
            <person name="Fukuzawa H."/>
            <person name="Galik B."/>
            <person name="Grimanelli D."/>
            <person name="Grimwood J."/>
            <person name="Grossniklaus U."/>
            <person name="Hamada T."/>
            <person name="Haseloff J."/>
            <person name="Hetherington A.J."/>
            <person name="Higo A."/>
            <person name="Hirakawa Y."/>
            <person name="Hundley H.N."/>
            <person name="Ikeda Y."/>
            <person name="Inoue K."/>
            <person name="Inoue S.I."/>
            <person name="Ishida S."/>
            <person name="Jia Q."/>
            <person name="Kakita M."/>
            <person name="Kanazawa T."/>
            <person name="Kawai Y."/>
            <person name="Kawashima T."/>
            <person name="Kennedy M."/>
            <person name="Kinose K."/>
            <person name="Kinoshita T."/>
            <person name="Kohara Y."/>
            <person name="Koide E."/>
            <person name="Komatsu K."/>
            <person name="Kopischke S."/>
            <person name="Kubo M."/>
            <person name="Kyozuka J."/>
            <person name="Lagercrantz U."/>
            <person name="Lin S.S."/>
            <person name="Lindquist E."/>
            <person name="Lipzen A.M."/>
            <person name="Lu C.W."/>
            <person name="De Luna E."/>
            <person name="Martienssen R.A."/>
            <person name="Minamino N."/>
            <person name="Mizutani M."/>
            <person name="Mizutani M."/>
            <person name="Mochizuki N."/>
            <person name="Monte I."/>
            <person name="Mosher R."/>
            <person name="Nagasaki H."/>
            <person name="Nakagami H."/>
            <person name="Naramoto S."/>
            <person name="Nishitani K."/>
            <person name="Ohtani M."/>
            <person name="Okamoto T."/>
            <person name="Okumura M."/>
            <person name="Phillips J."/>
            <person name="Pollak B."/>
            <person name="Reinders A."/>
            <person name="Rovekamp M."/>
            <person name="Sano R."/>
            <person name="Sawa S."/>
            <person name="Schmid M.W."/>
            <person name="Shirakawa M."/>
            <person name="Solano R."/>
            <person name="Spunde A."/>
            <person name="Suetsugu N."/>
            <person name="Sugano S."/>
            <person name="Sugiyama A."/>
            <person name="Sun R."/>
            <person name="Suzuki Y."/>
            <person name="Takenaka M."/>
            <person name="Takezawa D."/>
            <person name="Tomogane H."/>
            <person name="Tsuzuki M."/>
            <person name="Ueda T."/>
            <person name="Umeda M."/>
            <person name="Ward J.M."/>
            <person name="Watanabe Y."/>
            <person name="Yazaki K."/>
            <person name="Yokoyama R."/>
            <person name="Yoshitake Y."/>
            <person name="Yotsui I."/>
            <person name="Zachgo S."/>
            <person name="Schmutz J."/>
        </authorList>
    </citation>
    <scope>NUCLEOTIDE SEQUENCE [LARGE SCALE GENOMIC DNA]</scope>
    <source>
        <strain evidence="6">Tak-1</strain>
    </source>
</reference>
<proteinExistence type="inferred from homology"/>
<evidence type="ECO:0000313" key="5">
    <source>
        <dbReference type="EMBL" id="PTQ37900.1"/>
    </source>
</evidence>
<dbReference type="PANTHER" id="PTHR48267:SF1">
    <property type="entry name" value="BILIRUBIN OXIDASE"/>
    <property type="match status" value="1"/>
</dbReference>
<dbReference type="GO" id="GO:0005507">
    <property type="term" value="F:copper ion binding"/>
    <property type="evidence" value="ECO:0007669"/>
    <property type="project" value="InterPro"/>
</dbReference>
<dbReference type="Gramene" id="Mp4g15520.1">
    <property type="protein sequence ID" value="Mp4g15520.1.cds"/>
    <property type="gene ID" value="Mp4g15520"/>
</dbReference>
<dbReference type="PANTHER" id="PTHR48267">
    <property type="entry name" value="CUPREDOXIN SUPERFAMILY PROTEIN"/>
    <property type="match status" value="1"/>
</dbReference>
<feature type="compositionally biased region" description="Low complexity" evidence="2">
    <location>
        <begin position="602"/>
        <end position="616"/>
    </location>
</feature>
<dbReference type="InterPro" id="IPR011706">
    <property type="entry name" value="Cu-oxidase_C"/>
</dbReference>
<feature type="region of interest" description="Disordered" evidence="2">
    <location>
        <begin position="596"/>
        <end position="616"/>
    </location>
</feature>
<dbReference type="Pfam" id="PF07731">
    <property type="entry name" value="Cu-oxidase_2"/>
    <property type="match status" value="1"/>
</dbReference>